<dbReference type="RefSeq" id="WP_131866748.1">
    <property type="nucleotide sequence ID" value="NZ_SMCR01000009.1"/>
</dbReference>
<sequence>MFSHVQLGARDLSRMIRFYDDVLAELGLKRAANVDDIAGVIWKKAGQRWPQFVVNVPYNGLPATWGNGCQISFAAVSPDAVASAWSVALACGGYDEGEPGIRPLYNEDFYSAYCRDPEGNKLSFVFAGGLSDSFKGI</sequence>
<feature type="domain" description="VOC" evidence="1">
    <location>
        <begin position="1"/>
        <end position="127"/>
    </location>
</feature>
<dbReference type="Pfam" id="PF00903">
    <property type="entry name" value="Glyoxalase"/>
    <property type="match status" value="1"/>
</dbReference>
<organism evidence="2 3">
    <name type="scientific">Biostraticola tofi</name>
    <dbReference type="NCBI Taxonomy" id="466109"/>
    <lineage>
        <taxon>Bacteria</taxon>
        <taxon>Pseudomonadati</taxon>
        <taxon>Pseudomonadota</taxon>
        <taxon>Gammaproteobacteria</taxon>
        <taxon>Enterobacterales</taxon>
        <taxon>Bruguierivoracaceae</taxon>
        <taxon>Biostraticola</taxon>
    </lineage>
</organism>
<dbReference type="EMBL" id="SMCR01000009">
    <property type="protein sequence ID" value="TCV93541.1"/>
    <property type="molecule type" value="Genomic_DNA"/>
</dbReference>
<dbReference type="AlphaFoldDB" id="A0A4R3YMN3"/>
<comment type="caution">
    <text evidence="2">The sequence shown here is derived from an EMBL/GenBank/DDBJ whole genome shotgun (WGS) entry which is preliminary data.</text>
</comment>
<dbReference type="PROSITE" id="PS51819">
    <property type="entry name" value="VOC"/>
    <property type="match status" value="1"/>
</dbReference>
<evidence type="ECO:0000259" key="1">
    <source>
        <dbReference type="PROSITE" id="PS51819"/>
    </source>
</evidence>
<proteinExistence type="predicted"/>
<name>A0A4R3YMN3_9GAMM</name>
<dbReference type="PANTHER" id="PTHR35006">
    <property type="entry name" value="GLYOXALASE FAMILY PROTEIN (AFU_ORTHOLOGUE AFUA_5G14830)"/>
    <property type="match status" value="1"/>
</dbReference>
<keyword evidence="2" id="KW-0223">Dioxygenase</keyword>
<keyword evidence="3" id="KW-1185">Reference proteome</keyword>
<dbReference type="PANTHER" id="PTHR35006:SF1">
    <property type="entry name" value="BLL2941 PROTEIN"/>
    <property type="match status" value="1"/>
</dbReference>
<dbReference type="OrthoDB" id="9800438at2"/>
<keyword evidence="2" id="KW-0456">Lyase</keyword>
<evidence type="ECO:0000313" key="3">
    <source>
        <dbReference type="Proteomes" id="UP000295719"/>
    </source>
</evidence>
<dbReference type="CDD" id="cd07262">
    <property type="entry name" value="VOC_like"/>
    <property type="match status" value="1"/>
</dbReference>
<keyword evidence="2" id="KW-0560">Oxidoreductase</keyword>
<dbReference type="SUPFAM" id="SSF54593">
    <property type="entry name" value="Glyoxalase/Bleomycin resistance protein/Dihydroxybiphenyl dioxygenase"/>
    <property type="match status" value="1"/>
</dbReference>
<dbReference type="Proteomes" id="UP000295719">
    <property type="component" value="Unassembled WGS sequence"/>
</dbReference>
<accession>A0A4R3YMN3</accession>
<dbReference type="GO" id="GO:0016829">
    <property type="term" value="F:lyase activity"/>
    <property type="evidence" value="ECO:0007669"/>
    <property type="project" value="UniProtKB-KW"/>
</dbReference>
<dbReference type="InterPro" id="IPR037523">
    <property type="entry name" value="VOC_core"/>
</dbReference>
<dbReference type="Gene3D" id="3.10.180.10">
    <property type="entry name" value="2,3-Dihydroxybiphenyl 1,2-Dioxygenase, domain 1"/>
    <property type="match status" value="1"/>
</dbReference>
<dbReference type="InterPro" id="IPR029068">
    <property type="entry name" value="Glyas_Bleomycin-R_OHBP_Dase"/>
</dbReference>
<gene>
    <name evidence="2" type="ORF">EDC52_10997</name>
</gene>
<protein>
    <submittedName>
        <fullName evidence="2">Catechol 2,3-dioxygenase-like lactoylglutathione lyase family enzyme</fullName>
    </submittedName>
</protein>
<evidence type="ECO:0000313" key="2">
    <source>
        <dbReference type="EMBL" id="TCV93541.1"/>
    </source>
</evidence>
<dbReference type="InterPro" id="IPR004360">
    <property type="entry name" value="Glyas_Fos-R_dOase_dom"/>
</dbReference>
<dbReference type="GO" id="GO:0051213">
    <property type="term" value="F:dioxygenase activity"/>
    <property type="evidence" value="ECO:0007669"/>
    <property type="project" value="UniProtKB-KW"/>
</dbReference>
<reference evidence="2 3" key="1">
    <citation type="submission" date="2019-03" db="EMBL/GenBank/DDBJ databases">
        <title>Genomic Encyclopedia of Type Strains, Phase IV (KMG-IV): sequencing the most valuable type-strain genomes for metagenomic binning, comparative biology and taxonomic classification.</title>
        <authorList>
            <person name="Goeker M."/>
        </authorList>
    </citation>
    <scope>NUCLEOTIDE SEQUENCE [LARGE SCALE GENOMIC DNA]</scope>
    <source>
        <strain evidence="2 3">DSM 19580</strain>
    </source>
</reference>